<dbReference type="AlphaFoldDB" id="A0AAV7Q424"/>
<reference evidence="2" key="1">
    <citation type="journal article" date="2022" name="bioRxiv">
        <title>Sequencing and chromosome-scale assembly of the giantPleurodeles waltlgenome.</title>
        <authorList>
            <person name="Brown T."/>
            <person name="Elewa A."/>
            <person name="Iarovenko S."/>
            <person name="Subramanian E."/>
            <person name="Araus A.J."/>
            <person name="Petzold A."/>
            <person name="Susuki M."/>
            <person name="Suzuki K.-i.T."/>
            <person name="Hayashi T."/>
            <person name="Toyoda A."/>
            <person name="Oliveira C."/>
            <person name="Osipova E."/>
            <person name="Leigh N.D."/>
            <person name="Simon A."/>
            <person name="Yun M.H."/>
        </authorList>
    </citation>
    <scope>NUCLEOTIDE SEQUENCE</scope>
    <source>
        <strain evidence="2">20211129_DDA</strain>
        <tissue evidence="2">Liver</tissue>
    </source>
</reference>
<feature type="region of interest" description="Disordered" evidence="1">
    <location>
        <begin position="141"/>
        <end position="161"/>
    </location>
</feature>
<sequence length="208" mass="21171">MLETGCEQLVASSGFGAGGAHAAGALKRCGTPDRRDLRRRLPWTTQSCTVPGPQESVACGAQVNSRRRFGEERGWSVGGCGCWGPLRGSAWGAAAPLGTTQSRGSLMARRGGGWPPGHGAIALVGGPGLPAAWPGSRCLPQASESTRDTLGPHIGGLQPRGERKETVCGTIVVGLLVLLRGAVLGAQASEPGLHRAGGALAQTAPRVT</sequence>
<protein>
    <submittedName>
        <fullName evidence="2">Uncharacterized protein</fullName>
    </submittedName>
</protein>
<proteinExistence type="predicted"/>
<evidence type="ECO:0000313" key="3">
    <source>
        <dbReference type="Proteomes" id="UP001066276"/>
    </source>
</evidence>
<dbReference type="Proteomes" id="UP001066276">
    <property type="component" value="Chromosome 6"/>
</dbReference>
<gene>
    <name evidence="2" type="ORF">NDU88_001767</name>
</gene>
<evidence type="ECO:0000256" key="1">
    <source>
        <dbReference type="SAM" id="MobiDB-lite"/>
    </source>
</evidence>
<accession>A0AAV7Q424</accession>
<keyword evidence="3" id="KW-1185">Reference proteome</keyword>
<comment type="caution">
    <text evidence="2">The sequence shown here is derived from an EMBL/GenBank/DDBJ whole genome shotgun (WGS) entry which is preliminary data.</text>
</comment>
<evidence type="ECO:0000313" key="2">
    <source>
        <dbReference type="EMBL" id="KAJ1135327.1"/>
    </source>
</evidence>
<organism evidence="2 3">
    <name type="scientific">Pleurodeles waltl</name>
    <name type="common">Iberian ribbed newt</name>
    <dbReference type="NCBI Taxonomy" id="8319"/>
    <lineage>
        <taxon>Eukaryota</taxon>
        <taxon>Metazoa</taxon>
        <taxon>Chordata</taxon>
        <taxon>Craniata</taxon>
        <taxon>Vertebrata</taxon>
        <taxon>Euteleostomi</taxon>
        <taxon>Amphibia</taxon>
        <taxon>Batrachia</taxon>
        <taxon>Caudata</taxon>
        <taxon>Salamandroidea</taxon>
        <taxon>Salamandridae</taxon>
        <taxon>Pleurodelinae</taxon>
        <taxon>Pleurodeles</taxon>
    </lineage>
</organism>
<name>A0AAV7Q424_PLEWA</name>
<dbReference type="EMBL" id="JANPWB010000010">
    <property type="protein sequence ID" value="KAJ1135327.1"/>
    <property type="molecule type" value="Genomic_DNA"/>
</dbReference>